<dbReference type="HOGENOM" id="CLU_2023087_0_0_6"/>
<proteinExistence type="predicted"/>
<dbReference type="KEGG" id="eci:UTI89_C2914"/>
<dbReference type="AlphaFoldDB" id="Q1R8E0"/>
<reference evidence="1 2" key="1">
    <citation type="journal article" date="2006" name="Proc. Natl. Acad. Sci. U.S.A.">
        <title>Identification of genes subject to positive selection in uropathogenic strains of Escherichia coli: a comparative genomics approach.</title>
        <authorList>
            <person name="Chen S.L."/>
            <person name="Hung C.S."/>
            <person name="Xu J."/>
            <person name="Reigstad C.S."/>
            <person name="Magrini V."/>
            <person name="Sabo A."/>
            <person name="Blasiar D."/>
            <person name="Bieri T."/>
            <person name="Meyer R.R."/>
            <person name="Ozersky P."/>
            <person name="Armstrong J.R."/>
            <person name="Fulton R.S."/>
            <person name="Latreille J.P."/>
            <person name="Spieth J."/>
            <person name="Hooton T.M."/>
            <person name="Mardis E.R."/>
            <person name="Hultgren S.J."/>
            <person name="Gordon J.I."/>
        </authorList>
    </citation>
    <scope>NUCLEOTIDE SEQUENCE [LARGE SCALE GENOMIC DNA]</scope>
    <source>
        <strain evidence="2">UTI89 / UPEC</strain>
    </source>
</reference>
<gene>
    <name evidence="1" type="ordered locus">UTI89_C2914</name>
</gene>
<protein>
    <submittedName>
        <fullName evidence="1">Uncharacterized protein</fullName>
    </submittedName>
</protein>
<organism evidence="1 2">
    <name type="scientific">Escherichia coli (strain UTI89 / UPEC)</name>
    <dbReference type="NCBI Taxonomy" id="364106"/>
    <lineage>
        <taxon>Bacteria</taxon>
        <taxon>Pseudomonadati</taxon>
        <taxon>Pseudomonadota</taxon>
        <taxon>Gammaproteobacteria</taxon>
        <taxon>Enterobacterales</taxon>
        <taxon>Enterobacteriaceae</taxon>
        <taxon>Escherichia</taxon>
    </lineage>
</organism>
<sequence length="122" mass="13893">MTFQPTHQLIVPFSGVSEFFGAMTTIRTQHIDIQFLFSGVDTDIMKFMFHSETNLANTDYRENRSMILSGLSLREKGSPPHKSTIQVRTQGRIRHADCRQRKLADFLCTGGIIQGRIRCGMN</sequence>
<name>Q1R8E0_ECOUT</name>
<dbReference type="EMBL" id="CP000243">
    <property type="protein sequence ID" value="ABE08374.1"/>
    <property type="molecule type" value="Genomic_DNA"/>
</dbReference>
<accession>Q1R8E0</accession>
<evidence type="ECO:0000313" key="2">
    <source>
        <dbReference type="Proteomes" id="UP000001952"/>
    </source>
</evidence>
<evidence type="ECO:0000313" key="1">
    <source>
        <dbReference type="EMBL" id="ABE08374.1"/>
    </source>
</evidence>
<dbReference type="Proteomes" id="UP000001952">
    <property type="component" value="Chromosome"/>
</dbReference>